<dbReference type="Proteomes" id="UP001165074">
    <property type="component" value="Unassembled WGS sequence"/>
</dbReference>
<comment type="caution">
    <text evidence="7">The sequence shown here is derived from an EMBL/GenBank/DDBJ whole genome shotgun (WGS) entry which is preliminary data.</text>
</comment>
<dbReference type="GO" id="GO:0005886">
    <property type="term" value="C:plasma membrane"/>
    <property type="evidence" value="ECO:0007669"/>
    <property type="project" value="UniProtKB-SubCell"/>
</dbReference>
<evidence type="ECO:0000256" key="3">
    <source>
        <dbReference type="ARBA" id="ARBA00022692"/>
    </source>
</evidence>
<feature type="transmembrane region" description="Helical" evidence="6">
    <location>
        <begin position="24"/>
        <end position="42"/>
    </location>
</feature>
<evidence type="ECO:0000313" key="8">
    <source>
        <dbReference type="EMBL" id="GLY90409.1"/>
    </source>
</evidence>
<keyword evidence="3 6" id="KW-0812">Transmembrane</keyword>
<evidence type="ECO:0000256" key="2">
    <source>
        <dbReference type="ARBA" id="ARBA00022475"/>
    </source>
</evidence>
<evidence type="ECO:0000313" key="9">
    <source>
        <dbReference type="Proteomes" id="UP001165074"/>
    </source>
</evidence>
<evidence type="ECO:0000313" key="7">
    <source>
        <dbReference type="EMBL" id="GLY73611.1"/>
    </source>
</evidence>
<evidence type="ECO:0000256" key="4">
    <source>
        <dbReference type="ARBA" id="ARBA00022989"/>
    </source>
</evidence>
<reference evidence="8" key="2">
    <citation type="submission" date="2023-03" db="EMBL/GenBank/DDBJ databases">
        <title>Actinoallomurus iriomotensis NBRC 103684.</title>
        <authorList>
            <person name="Ichikawa N."/>
            <person name="Sato H."/>
            <person name="Tonouchi N."/>
        </authorList>
    </citation>
    <scope>NUCLEOTIDE SEQUENCE</scope>
    <source>
        <strain evidence="8">NBRC 103684</strain>
    </source>
</reference>
<keyword evidence="2" id="KW-1003">Cell membrane</keyword>
<evidence type="ECO:0000256" key="5">
    <source>
        <dbReference type="ARBA" id="ARBA00023136"/>
    </source>
</evidence>
<evidence type="ECO:0000256" key="1">
    <source>
        <dbReference type="ARBA" id="ARBA00004651"/>
    </source>
</evidence>
<gene>
    <name evidence="7" type="ORF">Airi01_018780</name>
    <name evidence="8" type="ORF">Airi02_083380</name>
</gene>
<dbReference type="AlphaFoldDB" id="A0A9W6VPH8"/>
<evidence type="ECO:0000256" key="6">
    <source>
        <dbReference type="SAM" id="Phobius"/>
    </source>
</evidence>
<evidence type="ECO:0000313" key="10">
    <source>
        <dbReference type="Proteomes" id="UP001165135"/>
    </source>
</evidence>
<reference evidence="7" key="1">
    <citation type="submission" date="2023-03" db="EMBL/GenBank/DDBJ databases">
        <title>Actinoallomurus iriomotensis NBRC 103681.</title>
        <authorList>
            <person name="Ichikawa N."/>
            <person name="Sato H."/>
            <person name="Tonouchi N."/>
        </authorList>
    </citation>
    <scope>NUCLEOTIDE SEQUENCE</scope>
    <source>
        <strain evidence="7">NBRC 103681</strain>
    </source>
</reference>
<keyword evidence="9" id="KW-1185">Reference proteome</keyword>
<feature type="transmembrane region" description="Helical" evidence="6">
    <location>
        <begin position="49"/>
        <end position="67"/>
    </location>
</feature>
<name>A0A9W6VPH8_9ACTN</name>
<dbReference type="EMBL" id="BSTJ01000002">
    <property type="protein sequence ID" value="GLY73611.1"/>
    <property type="molecule type" value="Genomic_DNA"/>
</dbReference>
<sequence length="72" mass="7325">MAALFPCLLATLRGEPVDRLAGLILAGPAATLVLMLLAAGYGRPAYLDAAFVVALLSFAGSLVYARFLGGTA</sequence>
<accession>A0A9W6VPH8</accession>
<comment type="subcellular location">
    <subcellularLocation>
        <location evidence="1">Cell membrane</location>
        <topology evidence="1">Multi-pass membrane protein</topology>
    </subcellularLocation>
</comment>
<proteinExistence type="predicted"/>
<keyword evidence="5 6" id="KW-0472">Membrane</keyword>
<dbReference type="Pfam" id="PF04066">
    <property type="entry name" value="MrpF_PhaF"/>
    <property type="match status" value="1"/>
</dbReference>
<dbReference type="Proteomes" id="UP001165135">
    <property type="component" value="Unassembled WGS sequence"/>
</dbReference>
<dbReference type="GO" id="GO:0015075">
    <property type="term" value="F:monoatomic ion transmembrane transporter activity"/>
    <property type="evidence" value="ECO:0007669"/>
    <property type="project" value="InterPro"/>
</dbReference>
<evidence type="ECO:0008006" key="11">
    <source>
        <dbReference type="Google" id="ProtNLM"/>
    </source>
</evidence>
<dbReference type="InterPro" id="IPR007208">
    <property type="entry name" value="MrpF/PhaF-like"/>
</dbReference>
<organism evidence="7 10">
    <name type="scientific">Actinoallomurus iriomotensis</name>
    <dbReference type="NCBI Taxonomy" id="478107"/>
    <lineage>
        <taxon>Bacteria</taxon>
        <taxon>Bacillati</taxon>
        <taxon>Actinomycetota</taxon>
        <taxon>Actinomycetes</taxon>
        <taxon>Streptosporangiales</taxon>
        <taxon>Thermomonosporaceae</taxon>
        <taxon>Actinoallomurus</taxon>
    </lineage>
</organism>
<keyword evidence="4 6" id="KW-1133">Transmembrane helix</keyword>
<dbReference type="EMBL" id="BSTK01000016">
    <property type="protein sequence ID" value="GLY90409.1"/>
    <property type="molecule type" value="Genomic_DNA"/>
</dbReference>
<protein>
    <recommendedName>
        <fullName evidence="11">Multiple resistance and pH regulation protein F</fullName>
    </recommendedName>
</protein>